<feature type="domain" description="Protein kinase" evidence="2">
    <location>
        <begin position="30"/>
        <end position="302"/>
    </location>
</feature>
<evidence type="ECO:0000313" key="4">
    <source>
        <dbReference type="EMBL" id="GES99820.1"/>
    </source>
</evidence>
<dbReference type="OrthoDB" id="10261027at2759"/>
<dbReference type="SUPFAM" id="SSF81901">
    <property type="entry name" value="HCP-like"/>
    <property type="match status" value="2"/>
</dbReference>
<evidence type="ECO:0000313" key="3">
    <source>
        <dbReference type="EMBL" id="GBC06714.1"/>
    </source>
</evidence>
<dbReference type="SUPFAM" id="SSF56112">
    <property type="entry name" value="Protein kinase-like (PK-like)"/>
    <property type="match status" value="1"/>
</dbReference>
<keyword evidence="4" id="KW-0808">Transferase</keyword>
<dbReference type="InterPro" id="IPR001245">
    <property type="entry name" value="Ser-Thr/Tyr_kinase_cat_dom"/>
</dbReference>
<dbReference type="InterPro" id="IPR052945">
    <property type="entry name" value="Mitotic_Regulator"/>
</dbReference>
<dbReference type="Pfam" id="PF07714">
    <property type="entry name" value="PK_Tyr_Ser-Thr"/>
    <property type="match status" value="1"/>
</dbReference>
<dbReference type="STRING" id="94130.A0A2Z6RVB7"/>
<feature type="binding site" evidence="1">
    <location>
        <position position="59"/>
    </location>
    <ligand>
        <name>ATP</name>
        <dbReference type="ChEBI" id="CHEBI:30616"/>
    </ligand>
</feature>
<reference evidence="3 5" key="1">
    <citation type="submission" date="2017-11" db="EMBL/GenBank/DDBJ databases">
        <title>The genome of Rhizophagus clarus HR1 reveals common genetic basis of auxotrophy among arbuscular mycorrhizal fungi.</title>
        <authorList>
            <person name="Kobayashi Y."/>
        </authorList>
    </citation>
    <scope>NUCLEOTIDE SEQUENCE [LARGE SCALE GENOMIC DNA]</scope>
    <source>
        <strain evidence="3 5">HR1</strain>
    </source>
</reference>
<protein>
    <submittedName>
        <fullName evidence="4">Kinase-like domain-containing protein</fullName>
    </submittedName>
</protein>
<dbReference type="PANTHER" id="PTHR43628:SF1">
    <property type="entry name" value="CHITIN SYNTHASE REGULATORY FACTOR 2-RELATED"/>
    <property type="match status" value="1"/>
</dbReference>
<dbReference type="InterPro" id="IPR006597">
    <property type="entry name" value="Sel1-like"/>
</dbReference>
<keyword evidence="5" id="KW-1185">Reference proteome</keyword>
<evidence type="ECO:0000256" key="1">
    <source>
        <dbReference type="PROSITE-ProRule" id="PRU10141"/>
    </source>
</evidence>
<evidence type="ECO:0000313" key="5">
    <source>
        <dbReference type="Proteomes" id="UP000247702"/>
    </source>
</evidence>
<gene>
    <name evidence="4" type="ORF">RCL2_002630100</name>
    <name evidence="3" type="ORF">RclHR1_00700013</name>
</gene>
<sequence length="731" mass="84179">MHIKNTNEWNIWIEEAISKEYFRYYEQKHFNDIQKIGAGGFGKVYRANWKNSEQYLALKSFFNLDNVNTKEIVHELKLQRDIHFHNNIITFYGIAKFDPENQNSQSTNYLLVMEYADSGTLKNYLKENFNNITWNDKFSLAYQLACAVSCLHNEGIVHRDLHSSNVLVHQNTIKLSDFGLSKRIESSSNTRSKLFGVIPYVDPKRLNRRRKNKNSTPKFSLNEKSDIYSVGVLFWEISSGQPPFATEDYDIHLAIEISQGLREQPILNTPEDYIKIYTECWDGEPDNRPTINRVVERLKTIITKPNMTTENNQKGSNLQLTSINEQNFNPTYINTSSNTDNSLLHGEMSQIIQNFNKMNTKEIVFTTLTNENVSFDKNIGKIVDDIINYTFKISNGGKDSTSSKNILNYFINNNINSREIYDWLLVNKQYNLDYIFLFGYFNYLGIETSKDNKRAFDLFTIASEQKHALAQFYIGLCYETGCGTIKNENLAYKYYKKIANMCYAMGLFKTGYCHYSGIGTSVNKREAIKLFQQAANLGHSMAQYNLACMYENGEGVDKNYDKAIELYQQAAKLGNSSAQYNLAHMYKNGEIINKDYNKAFELFKQSAEGGSSDGITMLAYCYDFGIGTNVNKRTAIELYQQAANLGNSVAQFNIADIYENGDGIKKDINQAIFWYKKSAKKGYRNARNRLKINLPTVDQHEFLINHVISANKIATLSFFFLKKKLVYALLY</sequence>
<comment type="caution">
    <text evidence="3">The sequence shown here is derived from an EMBL/GenBank/DDBJ whole genome shotgun (WGS) entry which is preliminary data.</text>
</comment>
<dbReference type="EMBL" id="BEXD01004093">
    <property type="protein sequence ID" value="GBC06714.1"/>
    <property type="molecule type" value="Genomic_DNA"/>
</dbReference>
<dbReference type="EMBL" id="BLAL01000285">
    <property type="protein sequence ID" value="GES99820.1"/>
    <property type="molecule type" value="Genomic_DNA"/>
</dbReference>
<dbReference type="GO" id="GO:0004672">
    <property type="term" value="F:protein kinase activity"/>
    <property type="evidence" value="ECO:0007669"/>
    <property type="project" value="InterPro"/>
</dbReference>
<keyword evidence="1" id="KW-0067">ATP-binding</keyword>
<dbReference type="InterPro" id="IPR011009">
    <property type="entry name" value="Kinase-like_dom_sf"/>
</dbReference>
<reference evidence="4" key="2">
    <citation type="submission" date="2019-10" db="EMBL/GenBank/DDBJ databases">
        <title>Conservation and host-specific expression of non-tandemly repeated heterogenous ribosome RNA gene in arbuscular mycorrhizal fungi.</title>
        <authorList>
            <person name="Maeda T."/>
            <person name="Kobayashi Y."/>
            <person name="Nakagawa T."/>
            <person name="Ezawa T."/>
            <person name="Yamaguchi K."/>
            <person name="Bino T."/>
            <person name="Nishimoto Y."/>
            <person name="Shigenobu S."/>
            <person name="Kawaguchi M."/>
        </authorList>
    </citation>
    <scope>NUCLEOTIDE SEQUENCE</scope>
    <source>
        <strain evidence="4">HR1</strain>
    </source>
</reference>
<dbReference type="PRINTS" id="PR00109">
    <property type="entry name" value="TYRKINASE"/>
</dbReference>
<dbReference type="PROSITE" id="PS00107">
    <property type="entry name" value="PROTEIN_KINASE_ATP"/>
    <property type="match status" value="1"/>
</dbReference>
<organism evidence="3 5">
    <name type="scientific">Rhizophagus clarus</name>
    <dbReference type="NCBI Taxonomy" id="94130"/>
    <lineage>
        <taxon>Eukaryota</taxon>
        <taxon>Fungi</taxon>
        <taxon>Fungi incertae sedis</taxon>
        <taxon>Mucoromycota</taxon>
        <taxon>Glomeromycotina</taxon>
        <taxon>Glomeromycetes</taxon>
        <taxon>Glomerales</taxon>
        <taxon>Glomeraceae</taxon>
        <taxon>Rhizophagus</taxon>
    </lineage>
</organism>
<accession>A0A2Z6RVB7</accession>
<dbReference type="GO" id="GO:0005524">
    <property type="term" value="F:ATP binding"/>
    <property type="evidence" value="ECO:0007669"/>
    <property type="project" value="UniProtKB-UniRule"/>
</dbReference>
<dbReference type="InterPro" id="IPR017441">
    <property type="entry name" value="Protein_kinase_ATP_BS"/>
</dbReference>
<dbReference type="Gene3D" id="1.25.40.10">
    <property type="entry name" value="Tetratricopeptide repeat domain"/>
    <property type="match status" value="1"/>
</dbReference>
<dbReference type="Gene3D" id="1.10.510.10">
    <property type="entry name" value="Transferase(Phosphotransferase) domain 1"/>
    <property type="match status" value="1"/>
</dbReference>
<keyword evidence="4" id="KW-0418">Kinase</keyword>
<dbReference type="InterPro" id="IPR000719">
    <property type="entry name" value="Prot_kinase_dom"/>
</dbReference>
<dbReference type="Proteomes" id="UP000615446">
    <property type="component" value="Unassembled WGS sequence"/>
</dbReference>
<dbReference type="PANTHER" id="PTHR43628">
    <property type="entry name" value="ACTIVATOR OF C KINASE PROTEIN 1-RELATED"/>
    <property type="match status" value="1"/>
</dbReference>
<dbReference type="Proteomes" id="UP000247702">
    <property type="component" value="Unassembled WGS sequence"/>
</dbReference>
<dbReference type="AlphaFoldDB" id="A0A2Z6RVB7"/>
<dbReference type="Pfam" id="PF08238">
    <property type="entry name" value="Sel1"/>
    <property type="match status" value="7"/>
</dbReference>
<dbReference type="InterPro" id="IPR011990">
    <property type="entry name" value="TPR-like_helical_dom_sf"/>
</dbReference>
<dbReference type="PROSITE" id="PS50011">
    <property type="entry name" value="PROTEIN_KINASE_DOM"/>
    <property type="match status" value="1"/>
</dbReference>
<dbReference type="SMART" id="SM00671">
    <property type="entry name" value="SEL1"/>
    <property type="match status" value="7"/>
</dbReference>
<proteinExistence type="predicted"/>
<name>A0A2Z6RVB7_9GLOM</name>
<keyword evidence="1" id="KW-0547">Nucleotide-binding</keyword>
<evidence type="ECO:0000259" key="2">
    <source>
        <dbReference type="PROSITE" id="PS50011"/>
    </source>
</evidence>